<evidence type="ECO:0000313" key="10">
    <source>
        <dbReference type="Proteomes" id="UP001499852"/>
    </source>
</evidence>
<evidence type="ECO:0000256" key="1">
    <source>
        <dbReference type="ARBA" id="ARBA00004162"/>
    </source>
</evidence>
<evidence type="ECO:0000256" key="6">
    <source>
        <dbReference type="ARBA" id="ARBA00023136"/>
    </source>
</evidence>
<keyword evidence="4 7" id="KW-0812">Transmembrane</keyword>
<name>A0ABP9NTZ7_9BACT</name>
<keyword evidence="10" id="KW-1185">Reference proteome</keyword>
<gene>
    <name evidence="9" type="primary">exbD</name>
    <name evidence="9" type="ORF">GCM10023213_05110</name>
</gene>
<reference evidence="10" key="1">
    <citation type="journal article" date="2019" name="Int. J. Syst. Evol. Microbiol.">
        <title>The Global Catalogue of Microorganisms (GCM) 10K type strain sequencing project: providing services to taxonomists for standard genome sequencing and annotation.</title>
        <authorList>
            <consortium name="The Broad Institute Genomics Platform"/>
            <consortium name="The Broad Institute Genome Sequencing Center for Infectious Disease"/>
            <person name="Wu L."/>
            <person name="Ma J."/>
        </authorList>
    </citation>
    <scope>NUCLEOTIDE SEQUENCE [LARGE SCALE GENOMIC DNA]</scope>
    <source>
        <strain evidence="10">JCM 18053</strain>
    </source>
</reference>
<protein>
    <submittedName>
        <fullName evidence="9">TonB system transport protein ExbD</fullName>
    </submittedName>
</protein>
<dbReference type="Proteomes" id="UP001499852">
    <property type="component" value="Unassembled WGS sequence"/>
</dbReference>
<dbReference type="RefSeq" id="WP_345734809.1">
    <property type="nucleotide sequence ID" value="NZ_BAABIA010000001.1"/>
</dbReference>
<keyword evidence="7" id="KW-0813">Transport</keyword>
<evidence type="ECO:0000256" key="8">
    <source>
        <dbReference type="SAM" id="Phobius"/>
    </source>
</evidence>
<organism evidence="9 10">
    <name type="scientific">Prosthecobacter algae</name>
    <dbReference type="NCBI Taxonomy" id="1144682"/>
    <lineage>
        <taxon>Bacteria</taxon>
        <taxon>Pseudomonadati</taxon>
        <taxon>Verrucomicrobiota</taxon>
        <taxon>Verrucomicrobiia</taxon>
        <taxon>Verrucomicrobiales</taxon>
        <taxon>Verrucomicrobiaceae</taxon>
        <taxon>Prosthecobacter</taxon>
    </lineage>
</organism>
<feature type="transmembrane region" description="Helical" evidence="8">
    <location>
        <begin position="12"/>
        <end position="31"/>
    </location>
</feature>
<dbReference type="Pfam" id="PF02472">
    <property type="entry name" value="ExbD"/>
    <property type="match status" value="1"/>
</dbReference>
<dbReference type="InterPro" id="IPR003400">
    <property type="entry name" value="ExbD"/>
</dbReference>
<accession>A0ABP9NTZ7</accession>
<comment type="caution">
    <text evidence="9">The sequence shown here is derived from an EMBL/GenBank/DDBJ whole genome shotgun (WGS) entry which is preliminary data.</text>
</comment>
<dbReference type="PANTHER" id="PTHR30558">
    <property type="entry name" value="EXBD MEMBRANE COMPONENT OF PMF-DRIVEN MACROMOLECULE IMPORT SYSTEM"/>
    <property type="match status" value="1"/>
</dbReference>
<evidence type="ECO:0000256" key="3">
    <source>
        <dbReference type="ARBA" id="ARBA00022475"/>
    </source>
</evidence>
<proteinExistence type="inferred from homology"/>
<keyword evidence="5 8" id="KW-1133">Transmembrane helix</keyword>
<comment type="similarity">
    <text evidence="2 7">Belongs to the ExbD/TolR family.</text>
</comment>
<keyword evidence="6 8" id="KW-0472">Membrane</keyword>
<sequence length="148" mass="16207">MNLRPRRRPVPAIPIVSLIDIMVILLIFFIATTSFNDAKKQVKITLPTSDSLGETAPVQEVRKALAITEKEEIFLDNTPVEITQLADALLALKKREPALKLELQADKKTSLGLLLKVWDALRKAGHPVNDVPARILGGQGATNIPATQ</sequence>
<dbReference type="EMBL" id="BAABIA010000001">
    <property type="protein sequence ID" value="GAA5134087.1"/>
    <property type="molecule type" value="Genomic_DNA"/>
</dbReference>
<evidence type="ECO:0000256" key="4">
    <source>
        <dbReference type="ARBA" id="ARBA00022692"/>
    </source>
</evidence>
<dbReference type="Gene3D" id="3.30.420.270">
    <property type="match status" value="1"/>
</dbReference>
<evidence type="ECO:0000256" key="5">
    <source>
        <dbReference type="ARBA" id="ARBA00022989"/>
    </source>
</evidence>
<evidence type="ECO:0000256" key="7">
    <source>
        <dbReference type="RuleBase" id="RU003879"/>
    </source>
</evidence>
<evidence type="ECO:0000313" key="9">
    <source>
        <dbReference type="EMBL" id="GAA5134087.1"/>
    </source>
</evidence>
<evidence type="ECO:0000256" key="2">
    <source>
        <dbReference type="ARBA" id="ARBA00005811"/>
    </source>
</evidence>
<comment type="subcellular location">
    <subcellularLocation>
        <location evidence="1">Cell membrane</location>
        <topology evidence="1">Single-pass membrane protein</topology>
    </subcellularLocation>
    <subcellularLocation>
        <location evidence="7">Cell membrane</location>
        <topology evidence="7">Single-pass type II membrane protein</topology>
    </subcellularLocation>
</comment>
<keyword evidence="3" id="KW-1003">Cell membrane</keyword>
<keyword evidence="7" id="KW-0653">Protein transport</keyword>